<dbReference type="VEuPathDB" id="MicrosporidiaDB:NEQG_02571"/>
<proteinExistence type="inferred from homology"/>
<protein>
    <recommendedName>
        <fullName evidence="3">Translocation protein SEC62</fullName>
    </recommendedName>
</protein>
<dbReference type="InterPro" id="IPR004728">
    <property type="entry name" value="Sec62"/>
</dbReference>
<keyword evidence="9" id="KW-0811">Translocation</keyword>
<keyword evidence="4" id="KW-0813">Transport</keyword>
<evidence type="ECO:0000256" key="7">
    <source>
        <dbReference type="ARBA" id="ARBA00022927"/>
    </source>
</evidence>
<evidence type="ECO:0000256" key="10">
    <source>
        <dbReference type="ARBA" id="ARBA00023136"/>
    </source>
</evidence>
<evidence type="ECO:0000256" key="3">
    <source>
        <dbReference type="ARBA" id="ARBA00021257"/>
    </source>
</evidence>
<evidence type="ECO:0000313" key="13">
    <source>
        <dbReference type="Proteomes" id="UP000002872"/>
    </source>
</evidence>
<keyword evidence="6" id="KW-0256">Endoplasmic reticulum</keyword>
<dbReference type="HOGENOM" id="CLU_040936_1_0_1"/>
<dbReference type="STRING" id="935791.I3EDD9"/>
<comment type="similarity">
    <text evidence="2">Belongs to the SEC62 family.</text>
</comment>
<evidence type="ECO:0000313" key="12">
    <source>
        <dbReference type="EMBL" id="EIJ87236.1"/>
    </source>
</evidence>
<feature type="transmembrane region" description="Helical" evidence="11">
    <location>
        <begin position="105"/>
        <end position="126"/>
    </location>
</feature>
<dbReference type="OrthoDB" id="200187at2759"/>
<dbReference type="Proteomes" id="UP000002872">
    <property type="component" value="Unassembled WGS sequence"/>
</dbReference>
<evidence type="ECO:0000256" key="11">
    <source>
        <dbReference type="SAM" id="Phobius"/>
    </source>
</evidence>
<dbReference type="FunCoup" id="I3EDD9">
    <property type="interactions" value="39"/>
</dbReference>
<dbReference type="GO" id="GO:0031204">
    <property type="term" value="P:post-translational protein targeting to membrane, translocation"/>
    <property type="evidence" value="ECO:0007669"/>
    <property type="project" value="TreeGrafter"/>
</dbReference>
<evidence type="ECO:0000256" key="1">
    <source>
        <dbReference type="ARBA" id="ARBA00004477"/>
    </source>
</evidence>
<dbReference type="AlphaFoldDB" id="I3EDD9"/>
<keyword evidence="5 11" id="KW-0812">Transmembrane</keyword>
<sequence>MAEVATPRHFTVNYAEKSLRDIETTESILNKMKRISIFKGSHAVNHLMSKKGLLASEAKEVMSILLDNHYIVRVRPVDDQHILDISYEFNINHEYIWIKEGSKTAMYLLSMAVFLAALILAMFPIWPRSVKMATGYLFYAMIGIVIFLISITIIRAVIYLAVLLVCRRSFWLFPNLYAECGILESFVPLYGWDEEIDEEPELQEKKNK</sequence>
<keyword evidence="7" id="KW-0653">Protein transport</keyword>
<feature type="transmembrane region" description="Helical" evidence="11">
    <location>
        <begin position="138"/>
        <end position="166"/>
    </location>
</feature>
<name>I3EDD9_NEMP3</name>
<dbReference type="PANTHER" id="PTHR12443">
    <property type="entry name" value="TRANSLOCATION PROTEIN SEC62"/>
    <property type="match status" value="1"/>
</dbReference>
<accession>I3EDD9</accession>
<dbReference type="Pfam" id="PF03839">
    <property type="entry name" value="Sec62"/>
    <property type="match status" value="1"/>
</dbReference>
<evidence type="ECO:0000256" key="5">
    <source>
        <dbReference type="ARBA" id="ARBA00022692"/>
    </source>
</evidence>
<evidence type="ECO:0000256" key="6">
    <source>
        <dbReference type="ARBA" id="ARBA00022824"/>
    </source>
</evidence>
<evidence type="ECO:0000256" key="4">
    <source>
        <dbReference type="ARBA" id="ARBA00022448"/>
    </source>
</evidence>
<dbReference type="EMBL" id="GL870884">
    <property type="protein sequence ID" value="EIJ87236.1"/>
    <property type="molecule type" value="Genomic_DNA"/>
</dbReference>
<organism evidence="12 13">
    <name type="scientific">Nematocida parisii (strain ERTm3)</name>
    <name type="common">Nematode killer fungus</name>
    <dbReference type="NCBI Taxonomy" id="935791"/>
    <lineage>
        <taxon>Eukaryota</taxon>
        <taxon>Fungi</taxon>
        <taxon>Fungi incertae sedis</taxon>
        <taxon>Microsporidia</taxon>
        <taxon>Nematocida</taxon>
    </lineage>
</organism>
<dbReference type="PANTHER" id="PTHR12443:SF9">
    <property type="entry name" value="TRANSLOCATION PROTEIN SEC62"/>
    <property type="match status" value="1"/>
</dbReference>
<reference evidence="12" key="1">
    <citation type="submission" date="2011-01" db="EMBL/GenBank/DDBJ databases">
        <title>The Genome Sequence of Nematocida parisii strain ERTm3.</title>
        <authorList>
            <consortium name="The Broad Institute Genome Sequencing Platform"/>
            <consortium name="The Broad Institute Genome Sequencing Center for Infectious Disease"/>
            <person name="Cuomo C."/>
            <person name="Troemel E."/>
            <person name="Young S.K."/>
            <person name="Zeng Q."/>
            <person name="Gargeya S."/>
            <person name="Fitzgerald M."/>
            <person name="Haas B."/>
            <person name="Abouelleil A."/>
            <person name="Alvarado L."/>
            <person name="Arachchi H.M."/>
            <person name="Berlin A."/>
            <person name="Chapman S.B."/>
            <person name="Gearin G."/>
            <person name="Goldberg J."/>
            <person name="Griggs A."/>
            <person name="Gujja S."/>
            <person name="Hansen M."/>
            <person name="Heiman D."/>
            <person name="Howarth C."/>
            <person name="Larimer J."/>
            <person name="Lui A."/>
            <person name="MacDonald P.J.P."/>
            <person name="McCowen C."/>
            <person name="Montmayeur A."/>
            <person name="Murphy C."/>
            <person name="Neiman D."/>
            <person name="Pearson M."/>
            <person name="Priest M."/>
            <person name="Roberts A."/>
            <person name="Saif S."/>
            <person name="Shea T."/>
            <person name="Sisk P."/>
            <person name="Stolte C."/>
            <person name="Sykes S."/>
            <person name="Wortman J."/>
            <person name="Nusbaum C."/>
            <person name="Birren B."/>
        </authorList>
    </citation>
    <scope>NUCLEOTIDE SEQUENCE</scope>
    <source>
        <strain evidence="12">ERTm3</strain>
    </source>
</reference>
<dbReference type="InParanoid" id="I3EDD9"/>
<dbReference type="OMA" id="PPGIWLF"/>
<evidence type="ECO:0000256" key="2">
    <source>
        <dbReference type="ARBA" id="ARBA00010604"/>
    </source>
</evidence>
<evidence type="ECO:0000256" key="9">
    <source>
        <dbReference type="ARBA" id="ARBA00023010"/>
    </source>
</evidence>
<keyword evidence="10 11" id="KW-0472">Membrane</keyword>
<keyword evidence="8 11" id="KW-1133">Transmembrane helix</keyword>
<keyword evidence="13" id="KW-1185">Reference proteome</keyword>
<dbReference type="GO" id="GO:0005789">
    <property type="term" value="C:endoplasmic reticulum membrane"/>
    <property type="evidence" value="ECO:0007669"/>
    <property type="project" value="UniProtKB-SubCell"/>
</dbReference>
<evidence type="ECO:0000256" key="8">
    <source>
        <dbReference type="ARBA" id="ARBA00022989"/>
    </source>
</evidence>
<comment type="subcellular location">
    <subcellularLocation>
        <location evidence="1">Endoplasmic reticulum membrane</location>
        <topology evidence="1">Multi-pass membrane protein</topology>
    </subcellularLocation>
</comment>
<gene>
    <name evidence="12" type="ORF">NEQG_02571</name>
</gene>